<comment type="caution">
    <text evidence="5">The sequence shown here is derived from an EMBL/GenBank/DDBJ whole genome shotgun (WGS) entry which is preliminary data.</text>
</comment>
<keyword evidence="2" id="KW-0560">Oxidoreductase</keyword>
<dbReference type="InterPro" id="IPR008259">
    <property type="entry name" value="FMN_hydac_DH_AS"/>
</dbReference>
<dbReference type="PROSITE" id="PS00557">
    <property type="entry name" value="FMN_HYDROXY_ACID_DH_1"/>
    <property type="match status" value="1"/>
</dbReference>
<proteinExistence type="inferred from homology"/>
<dbReference type="PIRSF" id="PIRSF000138">
    <property type="entry name" value="Al-hdrx_acd_dh"/>
    <property type="match status" value="1"/>
</dbReference>
<evidence type="ECO:0000256" key="3">
    <source>
        <dbReference type="ARBA" id="ARBA00024042"/>
    </source>
</evidence>
<feature type="domain" description="FMN hydroxy acid dehydrogenase" evidence="4">
    <location>
        <begin position="29"/>
        <end position="394"/>
    </location>
</feature>
<dbReference type="SUPFAM" id="SSF51395">
    <property type="entry name" value="FMN-linked oxidoreductases"/>
    <property type="match status" value="1"/>
</dbReference>
<keyword evidence="6" id="KW-1185">Reference proteome</keyword>
<dbReference type="InterPro" id="IPR012133">
    <property type="entry name" value="Alpha-hydoxy_acid_DH_FMN"/>
</dbReference>
<reference evidence="6" key="1">
    <citation type="journal article" date="2019" name="Int. J. Syst. Evol. Microbiol.">
        <title>The Global Catalogue of Microorganisms (GCM) 10K type strain sequencing project: providing services to taxonomists for standard genome sequencing and annotation.</title>
        <authorList>
            <consortium name="The Broad Institute Genomics Platform"/>
            <consortium name="The Broad Institute Genome Sequencing Center for Infectious Disease"/>
            <person name="Wu L."/>
            <person name="Ma J."/>
        </authorList>
    </citation>
    <scope>NUCLEOTIDE SEQUENCE [LARGE SCALE GENOMIC DNA]</scope>
    <source>
        <strain evidence="6">KCTC 52640</strain>
    </source>
</reference>
<dbReference type="EMBL" id="JBHRSS010000003">
    <property type="protein sequence ID" value="MFC3103603.1"/>
    <property type="molecule type" value="Genomic_DNA"/>
</dbReference>
<sequence>MTRSFDVATAPEHYGNHQLGIYAQGLKGQLPELPLRYEDMEARAREVLPPAAYWYVAGGAGETSMAANRSAFDRYRLLPRMLTDVSQRDLGRTVLGKRQVSPLMIAPLGVQEIIHDQAELGVARAAAAVDVPMILSTVSSFALEDVRKELGTTSGWYQLYWPNDDALATSLVQRAEKAGYEAIVVTLDTKMLAWRERDLDGAYLPFLKGQGLANYTSDPVFCAGLEKPPQDDMRAVVKHWSDVFAAPARTWDDLARLRDATKLPIVLKGVLHPEDAIKAREAGMDGVIVSNHGGRQVEGSIAAIDALAGVVDAVGARMDVLFDSGIRRGADVLKAIALGADAVLIGRPFAWGLACAGQAGVEEVLRRLLADIDLTLALTGNDSLDGLSRVSLAP</sequence>
<accession>A0ABV7EP30</accession>
<evidence type="ECO:0000259" key="4">
    <source>
        <dbReference type="PROSITE" id="PS51349"/>
    </source>
</evidence>
<dbReference type="Pfam" id="PF01070">
    <property type="entry name" value="FMN_dh"/>
    <property type="match status" value="1"/>
</dbReference>
<dbReference type="InterPro" id="IPR013785">
    <property type="entry name" value="Aldolase_TIM"/>
</dbReference>
<dbReference type="PANTHER" id="PTHR10578">
    <property type="entry name" value="S -2-HYDROXY-ACID OXIDASE-RELATED"/>
    <property type="match status" value="1"/>
</dbReference>
<evidence type="ECO:0000256" key="1">
    <source>
        <dbReference type="ARBA" id="ARBA00001917"/>
    </source>
</evidence>
<evidence type="ECO:0000256" key="2">
    <source>
        <dbReference type="ARBA" id="ARBA00023002"/>
    </source>
</evidence>
<comment type="cofactor">
    <cofactor evidence="1">
        <name>FMN</name>
        <dbReference type="ChEBI" id="CHEBI:58210"/>
    </cofactor>
</comment>
<dbReference type="PROSITE" id="PS51349">
    <property type="entry name" value="FMN_HYDROXY_ACID_DH_2"/>
    <property type="match status" value="1"/>
</dbReference>
<dbReference type="InterPro" id="IPR000262">
    <property type="entry name" value="FMN-dep_DH"/>
</dbReference>
<organism evidence="5 6">
    <name type="scientific">Salinisphaera aquimarina</name>
    <dbReference type="NCBI Taxonomy" id="2094031"/>
    <lineage>
        <taxon>Bacteria</taxon>
        <taxon>Pseudomonadati</taxon>
        <taxon>Pseudomonadota</taxon>
        <taxon>Gammaproteobacteria</taxon>
        <taxon>Salinisphaerales</taxon>
        <taxon>Salinisphaeraceae</taxon>
        <taxon>Salinisphaera</taxon>
    </lineage>
</organism>
<gene>
    <name evidence="5" type="ORF">ACFOSU_06840</name>
</gene>
<protein>
    <submittedName>
        <fullName evidence="5">Alpha-hydroxy-acid oxidizing protein</fullName>
    </submittedName>
</protein>
<dbReference type="PANTHER" id="PTHR10578:SF143">
    <property type="entry name" value="FMN-DEPENDENT ALPHA-HYDROXY ACID DEHYDROGENASE PB1A11.03"/>
    <property type="match status" value="1"/>
</dbReference>
<comment type="similarity">
    <text evidence="3">Belongs to the FMN-dependent alpha-hydroxy acid dehydrogenase family.</text>
</comment>
<name>A0ABV7EP30_9GAMM</name>
<dbReference type="Gene3D" id="3.20.20.70">
    <property type="entry name" value="Aldolase class I"/>
    <property type="match status" value="1"/>
</dbReference>
<dbReference type="RefSeq" id="WP_380687785.1">
    <property type="nucleotide sequence ID" value="NZ_JBHRSS010000003.1"/>
</dbReference>
<dbReference type="Proteomes" id="UP001595462">
    <property type="component" value="Unassembled WGS sequence"/>
</dbReference>
<evidence type="ECO:0000313" key="5">
    <source>
        <dbReference type="EMBL" id="MFC3103603.1"/>
    </source>
</evidence>
<dbReference type="InterPro" id="IPR037396">
    <property type="entry name" value="FMN_HAD"/>
</dbReference>
<evidence type="ECO:0000313" key="6">
    <source>
        <dbReference type="Proteomes" id="UP001595462"/>
    </source>
</evidence>